<evidence type="ECO:0000313" key="1">
    <source>
        <dbReference type="EMBL" id="MBB3877804.1"/>
    </source>
</evidence>
<reference evidence="1 2" key="1">
    <citation type="submission" date="2020-08" db="EMBL/GenBank/DDBJ databases">
        <title>Genomic Encyclopedia of Type Strains, Phase IV (KMG-IV): sequencing the most valuable type-strain genomes for metagenomic binning, comparative biology and taxonomic classification.</title>
        <authorList>
            <person name="Goeker M."/>
        </authorList>
    </citation>
    <scope>NUCLEOTIDE SEQUENCE [LARGE SCALE GENOMIC DNA]</scope>
    <source>
        <strain evidence="1 2">DSM 19512</strain>
    </source>
</reference>
<dbReference type="AlphaFoldDB" id="A0A7W6A621"/>
<comment type="caution">
    <text evidence="1">The sequence shown here is derived from an EMBL/GenBank/DDBJ whole genome shotgun (WGS) entry which is preliminary data.</text>
</comment>
<dbReference type="Proteomes" id="UP000538670">
    <property type="component" value="Unassembled WGS sequence"/>
</dbReference>
<accession>A0A7W6A621</accession>
<keyword evidence="2" id="KW-1185">Reference proteome</keyword>
<proteinExistence type="predicted"/>
<sequence>MQTKVSMPIGTEYQITSRVMSKLDDLPANIPVSFFSLIHDMGFVGDDRTELTSAIRRLAQAGRILMPEDNDEIDLSTPLQSSRLTNGYSTIEHAIAVFGAPLSETANGAMTVLTYRLHPHRCRMPIEAQHLAGFMLEFGEDGLLRRIANTRLTQS</sequence>
<name>A0A7W6A621_9SPHN</name>
<gene>
    <name evidence="1" type="ORF">GGR48_000207</name>
</gene>
<dbReference type="EMBL" id="JACIDH010000001">
    <property type="protein sequence ID" value="MBB3877804.1"/>
    <property type="molecule type" value="Genomic_DNA"/>
</dbReference>
<protein>
    <submittedName>
        <fullName evidence="1">Uncharacterized protein</fullName>
    </submittedName>
</protein>
<organism evidence="1 2">
    <name type="scientific">Sphingomonas pseudosanguinis</name>
    <dbReference type="NCBI Taxonomy" id="413712"/>
    <lineage>
        <taxon>Bacteria</taxon>
        <taxon>Pseudomonadati</taxon>
        <taxon>Pseudomonadota</taxon>
        <taxon>Alphaproteobacteria</taxon>
        <taxon>Sphingomonadales</taxon>
        <taxon>Sphingomonadaceae</taxon>
        <taxon>Sphingomonas</taxon>
    </lineage>
</organism>
<dbReference type="RefSeq" id="WP_183949971.1">
    <property type="nucleotide sequence ID" value="NZ_JACIDH010000001.1"/>
</dbReference>
<evidence type="ECO:0000313" key="2">
    <source>
        <dbReference type="Proteomes" id="UP000538670"/>
    </source>
</evidence>